<proteinExistence type="predicted"/>
<reference evidence="2" key="1">
    <citation type="submission" date="2018-07" db="EMBL/GenBank/DDBJ databases">
        <authorList>
            <person name="Quirk P.G."/>
            <person name="Krulwich T.A."/>
        </authorList>
    </citation>
    <scope>NUCLEOTIDE SEQUENCE</scope>
</reference>
<feature type="compositionally biased region" description="Low complexity" evidence="1">
    <location>
        <begin position="126"/>
        <end position="136"/>
    </location>
</feature>
<evidence type="ECO:0000256" key="1">
    <source>
        <dbReference type="SAM" id="MobiDB-lite"/>
    </source>
</evidence>
<protein>
    <submittedName>
        <fullName evidence="2">Uncharacterized protein</fullName>
    </submittedName>
</protein>
<dbReference type="EMBL" id="UIDG01000164">
    <property type="protein sequence ID" value="SUS06150.1"/>
    <property type="molecule type" value="Genomic_DNA"/>
</dbReference>
<gene>
    <name evidence="2" type="ORF">DF3PB_2460008</name>
</gene>
<evidence type="ECO:0000313" key="2">
    <source>
        <dbReference type="EMBL" id="SUS06150.1"/>
    </source>
</evidence>
<accession>A0A380TCH9</accession>
<organism evidence="2">
    <name type="scientific">metagenome</name>
    <dbReference type="NCBI Taxonomy" id="256318"/>
    <lineage>
        <taxon>unclassified sequences</taxon>
        <taxon>metagenomes</taxon>
    </lineage>
</organism>
<feature type="region of interest" description="Disordered" evidence="1">
    <location>
        <begin position="112"/>
        <end position="176"/>
    </location>
</feature>
<sequence>MPARTARPGRCLPSVGGAGIALDHLRAFGMPLDDASLVGGKPGKNVDRRQRDWGLDEQRFGLGKRARALEDLSQQMRRRQMRPVPDVQARDQPVQRIEPHRLLHRRLIEGGSEPLRGDRLQHAGVPRPCQRQPRPSRTLDNGGDDMPAQAVVRPVEDPQQPRRAAVRRRSRPRGAAPFVTDVEEVGARPPDPGRDAIDFREIGFMPAFQPAPRERIGGPDRNPGDAPAAFVEQRIRPRELLIQRLERPVRANMEHWNLRQGLMLARHRHLAVITHLLVGRRASGSGNHRRQRQQDKGKVYATAGPHGRGEGARFAHWLAPGT</sequence>
<name>A0A380TCH9_9ZZZZ</name>
<feature type="region of interest" description="Disordered" evidence="1">
    <location>
        <begin position="282"/>
        <end position="312"/>
    </location>
</feature>
<dbReference type="AlphaFoldDB" id="A0A380TCH9"/>